<dbReference type="AlphaFoldDB" id="D2UYD3"/>
<dbReference type="InterPro" id="IPR036420">
    <property type="entry name" value="BRCT_dom_sf"/>
</dbReference>
<dbReference type="PROSITE" id="PS50172">
    <property type="entry name" value="BRCT"/>
    <property type="match status" value="1"/>
</dbReference>
<dbReference type="CDD" id="cd17729">
    <property type="entry name" value="BRCT_CTDP1"/>
    <property type="match status" value="1"/>
</dbReference>
<evidence type="ECO:0000256" key="5">
    <source>
        <dbReference type="ARBA" id="ARBA00048336"/>
    </source>
</evidence>
<evidence type="ECO:0000313" key="11">
    <source>
        <dbReference type="Proteomes" id="UP000006671"/>
    </source>
</evidence>
<protein>
    <recommendedName>
        <fullName evidence="6">RNA polymerase II subunit A C-terminal domain phosphatase</fullName>
        <ecNumber evidence="6">3.1.3.16</ecNumber>
    </recommendedName>
</protein>
<dbReference type="Gene3D" id="3.40.50.10190">
    <property type="entry name" value="BRCT domain"/>
    <property type="match status" value="1"/>
</dbReference>
<evidence type="ECO:0000259" key="8">
    <source>
        <dbReference type="PROSITE" id="PS50172"/>
    </source>
</evidence>
<dbReference type="SMART" id="SM00292">
    <property type="entry name" value="BRCT"/>
    <property type="match status" value="1"/>
</dbReference>
<evidence type="ECO:0000256" key="6">
    <source>
        <dbReference type="RuleBase" id="RU366066"/>
    </source>
</evidence>
<keyword evidence="11" id="KW-1185">Reference proteome</keyword>
<dbReference type="OrthoDB" id="10249888at2759"/>
<dbReference type="InterPro" id="IPR039189">
    <property type="entry name" value="Fcp1"/>
</dbReference>
<dbReference type="VEuPathDB" id="AmoebaDB:NAEGRDRAFT_45146"/>
<comment type="catalytic activity">
    <reaction evidence="5 6">
        <text>O-phospho-L-threonyl-[protein] + H2O = L-threonyl-[protein] + phosphate</text>
        <dbReference type="Rhea" id="RHEA:47004"/>
        <dbReference type="Rhea" id="RHEA-COMP:11060"/>
        <dbReference type="Rhea" id="RHEA-COMP:11605"/>
        <dbReference type="ChEBI" id="CHEBI:15377"/>
        <dbReference type="ChEBI" id="CHEBI:30013"/>
        <dbReference type="ChEBI" id="CHEBI:43474"/>
        <dbReference type="ChEBI" id="CHEBI:61977"/>
        <dbReference type="EC" id="3.1.3.16"/>
    </reaction>
</comment>
<dbReference type="PANTHER" id="PTHR23081">
    <property type="entry name" value="RNA POLYMERASE II CTD PHOSPHATASE"/>
    <property type="match status" value="1"/>
</dbReference>
<feature type="compositionally biased region" description="Acidic residues" evidence="7">
    <location>
        <begin position="582"/>
        <end position="592"/>
    </location>
</feature>
<evidence type="ECO:0000256" key="2">
    <source>
        <dbReference type="ARBA" id="ARBA00022801"/>
    </source>
</evidence>
<evidence type="ECO:0000256" key="1">
    <source>
        <dbReference type="ARBA" id="ARBA00004123"/>
    </source>
</evidence>
<dbReference type="Gene3D" id="3.40.50.1000">
    <property type="entry name" value="HAD superfamily/HAD-like"/>
    <property type="match status" value="1"/>
</dbReference>
<dbReference type="NCBIfam" id="TIGR02250">
    <property type="entry name" value="FCP1_euk"/>
    <property type="match status" value="1"/>
</dbReference>
<name>D2UYD3_NAEGR</name>
<dbReference type="InterPro" id="IPR001357">
    <property type="entry name" value="BRCT_dom"/>
</dbReference>
<keyword evidence="2 6" id="KW-0378">Hydrolase</keyword>
<reference evidence="10 11" key="1">
    <citation type="journal article" date="2010" name="Cell">
        <title>The genome of Naegleria gruberi illuminates early eukaryotic versatility.</title>
        <authorList>
            <person name="Fritz-Laylin L.K."/>
            <person name="Prochnik S.E."/>
            <person name="Ginger M.L."/>
            <person name="Dacks J.B."/>
            <person name="Carpenter M.L."/>
            <person name="Field M.C."/>
            <person name="Kuo A."/>
            <person name="Paredez A."/>
            <person name="Chapman J."/>
            <person name="Pham J."/>
            <person name="Shu S."/>
            <person name="Neupane R."/>
            <person name="Cipriano M."/>
            <person name="Mancuso J."/>
            <person name="Tu H."/>
            <person name="Salamov A."/>
            <person name="Lindquist E."/>
            <person name="Shapiro H."/>
            <person name="Lucas S."/>
            <person name="Grigoriev I.V."/>
            <person name="Cande W.Z."/>
            <person name="Fulton C."/>
            <person name="Rokhsar D.S."/>
            <person name="Dawson S.C."/>
        </authorList>
    </citation>
    <scope>NUCLEOTIDE SEQUENCE [LARGE SCALE GENOMIC DNA]</scope>
    <source>
        <strain evidence="10 11">NEG-M</strain>
    </source>
</reference>
<accession>D2UYD3</accession>
<dbReference type="CDD" id="cd07521">
    <property type="entry name" value="HAD_FCP1-like"/>
    <property type="match status" value="1"/>
</dbReference>
<dbReference type="EC" id="3.1.3.16" evidence="6"/>
<dbReference type="SUPFAM" id="SSF52113">
    <property type="entry name" value="BRCT domain"/>
    <property type="match status" value="1"/>
</dbReference>
<keyword evidence="3 6" id="KW-0539">Nucleus</keyword>
<feature type="domain" description="BRCT" evidence="8">
    <location>
        <begin position="426"/>
        <end position="519"/>
    </location>
</feature>
<evidence type="ECO:0000259" key="9">
    <source>
        <dbReference type="PROSITE" id="PS50969"/>
    </source>
</evidence>
<comment type="catalytic activity">
    <reaction evidence="4 6">
        <text>O-phospho-L-seryl-[protein] + H2O = L-seryl-[protein] + phosphate</text>
        <dbReference type="Rhea" id="RHEA:20629"/>
        <dbReference type="Rhea" id="RHEA-COMP:9863"/>
        <dbReference type="Rhea" id="RHEA-COMP:11604"/>
        <dbReference type="ChEBI" id="CHEBI:15377"/>
        <dbReference type="ChEBI" id="CHEBI:29999"/>
        <dbReference type="ChEBI" id="CHEBI:43474"/>
        <dbReference type="ChEBI" id="CHEBI:83421"/>
        <dbReference type="EC" id="3.1.3.16"/>
    </reaction>
</comment>
<comment type="function">
    <text evidence="6">This promotes the activity of RNA polymerase II.</text>
</comment>
<dbReference type="PROSITE" id="PS50969">
    <property type="entry name" value="FCP1"/>
    <property type="match status" value="1"/>
</dbReference>
<dbReference type="InterPro" id="IPR036412">
    <property type="entry name" value="HAD-like_sf"/>
</dbReference>
<dbReference type="InterPro" id="IPR023214">
    <property type="entry name" value="HAD_sf"/>
</dbReference>
<evidence type="ECO:0000256" key="4">
    <source>
        <dbReference type="ARBA" id="ARBA00047761"/>
    </source>
</evidence>
<feature type="domain" description="FCP1 homology" evidence="9">
    <location>
        <begin position="186"/>
        <end position="364"/>
    </location>
</feature>
<dbReference type="Pfam" id="PF03031">
    <property type="entry name" value="NIF"/>
    <property type="match status" value="1"/>
</dbReference>
<organism evidence="11">
    <name type="scientific">Naegleria gruberi</name>
    <name type="common">Amoeba</name>
    <dbReference type="NCBI Taxonomy" id="5762"/>
    <lineage>
        <taxon>Eukaryota</taxon>
        <taxon>Discoba</taxon>
        <taxon>Heterolobosea</taxon>
        <taxon>Tetramitia</taxon>
        <taxon>Eutetramitia</taxon>
        <taxon>Vahlkampfiidae</taxon>
        <taxon>Naegleria</taxon>
    </lineage>
</organism>
<comment type="subcellular location">
    <subcellularLocation>
        <location evidence="1 6">Nucleus</location>
    </subcellularLocation>
</comment>
<dbReference type="RefSeq" id="XP_002683516.1">
    <property type="nucleotide sequence ID" value="XM_002683470.1"/>
</dbReference>
<feature type="compositionally biased region" description="Low complexity" evidence="7">
    <location>
        <begin position="572"/>
        <end position="581"/>
    </location>
</feature>
<sequence>MLPSSSSSSTAKSNYSESSYSITFPENVFKVETITWSVKENQCILAYEPLGRLVFTSTQGMKEALTIVSDRSGCVQKLLKLNSNLEQSRLLLTIKCCDHSETMLGLCLLCSGDCSSATMTKKLSGALTKFSYERGAVFNLPIPEFESVQEVQTSAKSHIALLHNVGYTIAYEKGLERGKANQQRLIEKKKLSLVLDLDHTLLHTINDFEYRREHHKVTYFNDIYNNSPELQKHIHKFFMRGSYHFVKFRPRLESFLKRCSEIFELHVFTHGERAYADQIGKMLDSSKSLFADRILSRDECPDINTKTLSQVFPYSDKSVLVIDDKTDVWKDNVDNVIQIAPYDYFRRIFGVQLDVNNAPGNDADRKKNNSQQTPRTFKVIENTIDDYNDDDQLDIIYNLLEKVHLDYFNSPQDLSERDVKAILKEKKKDILKGAHIVFSGVIPLKQQPETHIDWKIATDLGAKCYTDITPNMTHLVARQKGTEKVKKAENMPGVHVVDLSWLHACLKYLKRQNEFDYFLGDHKLYPYSEAFSKSKPEIVQFQTACSEFMTLIQKESAFLRGLKAKEVEMDLGSDSDGSSSSDSDDSGSDMDF</sequence>
<dbReference type="GO" id="GO:0008420">
    <property type="term" value="F:RNA polymerase II CTD heptapeptide repeat phosphatase activity"/>
    <property type="evidence" value="ECO:0007669"/>
    <property type="project" value="UniProtKB-UniRule"/>
</dbReference>
<dbReference type="PANTHER" id="PTHR23081:SF36">
    <property type="entry name" value="RNA POLYMERASE II SUBUNIT A C-TERMINAL DOMAIN PHOSPHATASE"/>
    <property type="match status" value="1"/>
</dbReference>
<dbReference type="GeneID" id="8855387"/>
<feature type="region of interest" description="Disordered" evidence="7">
    <location>
        <begin position="570"/>
        <end position="592"/>
    </location>
</feature>
<dbReference type="Proteomes" id="UP000006671">
    <property type="component" value="Unassembled WGS sequence"/>
</dbReference>
<dbReference type="SMART" id="SM00577">
    <property type="entry name" value="CPDc"/>
    <property type="match status" value="1"/>
</dbReference>
<dbReference type="STRING" id="5762.D2UYD3"/>
<dbReference type="EMBL" id="GG738845">
    <property type="protein sequence ID" value="EFC50772.1"/>
    <property type="molecule type" value="Genomic_DNA"/>
</dbReference>
<gene>
    <name evidence="10" type="ORF">NAEGRDRAFT_45146</name>
</gene>
<dbReference type="InterPro" id="IPR004274">
    <property type="entry name" value="FCP1_dom"/>
</dbReference>
<dbReference type="GO" id="GO:0005634">
    <property type="term" value="C:nucleus"/>
    <property type="evidence" value="ECO:0007669"/>
    <property type="project" value="UniProtKB-SubCell"/>
</dbReference>
<dbReference type="InterPro" id="IPR011947">
    <property type="entry name" value="FCP1_euk"/>
</dbReference>
<dbReference type="Pfam" id="PF00533">
    <property type="entry name" value="BRCT"/>
    <property type="match status" value="1"/>
</dbReference>
<evidence type="ECO:0000256" key="3">
    <source>
        <dbReference type="ARBA" id="ARBA00023242"/>
    </source>
</evidence>
<dbReference type="eggNOG" id="KOG0323">
    <property type="taxonomic scope" value="Eukaryota"/>
</dbReference>
<dbReference type="Gene3D" id="1.10.287.10">
    <property type="entry name" value="S15/NS1, RNA-binding"/>
    <property type="match status" value="1"/>
</dbReference>
<evidence type="ECO:0000313" key="10">
    <source>
        <dbReference type="EMBL" id="EFC50772.1"/>
    </source>
</evidence>
<proteinExistence type="predicted"/>
<dbReference type="OMA" id="CILAYEP"/>
<dbReference type="SUPFAM" id="SSF56784">
    <property type="entry name" value="HAD-like"/>
    <property type="match status" value="1"/>
</dbReference>
<evidence type="ECO:0000256" key="7">
    <source>
        <dbReference type="SAM" id="MobiDB-lite"/>
    </source>
</evidence>
<dbReference type="KEGG" id="ngr:NAEGRDRAFT_45146"/>
<dbReference type="FunCoup" id="D2UYD3">
    <property type="interactions" value="281"/>
</dbReference>
<dbReference type="InParanoid" id="D2UYD3"/>